<feature type="region of interest" description="Disordered" evidence="5">
    <location>
        <begin position="222"/>
        <end position="247"/>
    </location>
</feature>
<feature type="compositionally biased region" description="Polar residues" evidence="5">
    <location>
        <begin position="409"/>
        <end position="428"/>
    </location>
</feature>
<evidence type="ECO:0000313" key="6">
    <source>
        <dbReference type="EMBL" id="TIA89321.1"/>
    </source>
</evidence>
<dbReference type="InterPro" id="IPR051865">
    <property type="entry name" value="WD-repeat_CDT2_adapter"/>
</dbReference>
<protein>
    <recommendedName>
        <fullName evidence="8">Anaphase-promoting complex subunit 4 WD40 domain-containing protein</fullName>
    </recommendedName>
</protein>
<comment type="pathway">
    <text evidence="1">Protein modification; protein ubiquitination.</text>
</comment>
<gene>
    <name evidence="6" type="ORF">E3P99_02103</name>
</gene>
<feature type="compositionally biased region" description="Low complexity" evidence="5">
    <location>
        <begin position="227"/>
        <end position="242"/>
    </location>
</feature>
<comment type="caution">
    <text evidence="6">The sequence shown here is derived from an EMBL/GenBank/DDBJ whole genome shotgun (WGS) entry which is preliminary data.</text>
</comment>
<comment type="similarity">
    <text evidence="3">Belongs to the WD repeat cdt2 family.</text>
</comment>
<dbReference type="InterPro" id="IPR036322">
    <property type="entry name" value="WD40_repeat_dom_sf"/>
</dbReference>
<dbReference type="Gene3D" id="2.130.10.10">
    <property type="entry name" value="YVTN repeat-like/Quinoprotein amine dehydrogenase"/>
    <property type="match status" value="2"/>
</dbReference>
<dbReference type="OrthoDB" id="2096344at2759"/>
<feature type="compositionally biased region" description="Low complexity" evidence="5">
    <location>
        <begin position="18"/>
        <end position="32"/>
    </location>
</feature>
<dbReference type="Pfam" id="PF00400">
    <property type="entry name" value="WD40"/>
    <property type="match status" value="3"/>
</dbReference>
<feature type="repeat" description="WD" evidence="4">
    <location>
        <begin position="254"/>
        <end position="295"/>
    </location>
</feature>
<evidence type="ECO:0000256" key="1">
    <source>
        <dbReference type="ARBA" id="ARBA00004906"/>
    </source>
</evidence>
<evidence type="ECO:0008006" key="8">
    <source>
        <dbReference type="Google" id="ProtNLM"/>
    </source>
</evidence>
<proteinExistence type="inferred from homology"/>
<dbReference type="InterPro" id="IPR015943">
    <property type="entry name" value="WD40/YVTN_repeat-like_dom_sf"/>
</dbReference>
<feature type="region of interest" description="Disordered" evidence="5">
    <location>
        <begin position="409"/>
        <end position="430"/>
    </location>
</feature>
<dbReference type="EMBL" id="SPNW01000028">
    <property type="protein sequence ID" value="TIA89321.1"/>
    <property type="molecule type" value="Genomic_DNA"/>
</dbReference>
<sequence>MAATTSNTQKHGLSETINGSSNNNNNILSNNNTPTATPHNKTRIKVAFDPHFFAPKKVNRKRKGESSAESSSGSGSGSGNASTSTSANTTFSNPDCSPSASASGDVMQVDEDAEAKSCFVADMRSEADLAMERSYQSRRRTSMTPHAFYKRCRLGGRPDIQSVNLGSLLLPSYKSSRGDTIGFASRLADRTYAPPLTTAFVPSTRNTSRPLLAVGDEEGSVSFVDASKPSPSSYSSPNPHSPAYTPPSKLTSFIEAHDNAIFDLKFSNDSHTFVTASADQEVRFWDTHTQRHLGNGIGHTGSVKALSWTHNSNSIFATIRLWDTRTSSSTNSALTISDAPHDIDPMFTIDRAHASATEQRKRNSIGRSVTRSVTSIAFLHNTDTLLASAGSCNGSLKLWDIRAASSNTRSKQTKALTESPDMTESNSGRPHGVSHIVADGEWLWALCTNSVVYGYTAANLTKAARIQLTDPDLVCASFWVRMALSNDARYLSCGSKNGRVFTWDVANSRRAQTSQSKAHQLVHCETSSDALPQSTEVGSVDWANDTLASCSDDMTVRLWRPQR</sequence>
<feature type="compositionally biased region" description="Low complexity" evidence="5">
    <location>
        <begin position="67"/>
        <end position="90"/>
    </location>
</feature>
<feature type="region of interest" description="Disordered" evidence="5">
    <location>
        <begin position="1"/>
        <end position="106"/>
    </location>
</feature>
<dbReference type="GO" id="GO:0005634">
    <property type="term" value="C:nucleus"/>
    <property type="evidence" value="ECO:0007669"/>
    <property type="project" value="TreeGrafter"/>
</dbReference>
<evidence type="ECO:0000256" key="5">
    <source>
        <dbReference type="SAM" id="MobiDB-lite"/>
    </source>
</evidence>
<dbReference type="AlphaFoldDB" id="A0A4T0FLS7"/>
<evidence type="ECO:0000256" key="4">
    <source>
        <dbReference type="PROSITE-ProRule" id="PRU00221"/>
    </source>
</evidence>
<keyword evidence="2" id="KW-0833">Ubl conjugation pathway</keyword>
<keyword evidence="7" id="KW-1185">Reference proteome</keyword>
<dbReference type="GO" id="GO:0030674">
    <property type="term" value="F:protein-macromolecule adaptor activity"/>
    <property type="evidence" value="ECO:0007669"/>
    <property type="project" value="TreeGrafter"/>
</dbReference>
<dbReference type="SMART" id="SM00320">
    <property type="entry name" value="WD40"/>
    <property type="match status" value="5"/>
</dbReference>
<dbReference type="Proteomes" id="UP000310189">
    <property type="component" value="Unassembled WGS sequence"/>
</dbReference>
<accession>A0A4T0FLS7</accession>
<dbReference type="InterPro" id="IPR001680">
    <property type="entry name" value="WD40_rpt"/>
</dbReference>
<evidence type="ECO:0000313" key="7">
    <source>
        <dbReference type="Proteomes" id="UP000310189"/>
    </source>
</evidence>
<dbReference type="SUPFAM" id="SSF50978">
    <property type="entry name" value="WD40 repeat-like"/>
    <property type="match status" value="1"/>
</dbReference>
<evidence type="ECO:0000256" key="2">
    <source>
        <dbReference type="ARBA" id="ARBA00022786"/>
    </source>
</evidence>
<dbReference type="PROSITE" id="PS50294">
    <property type="entry name" value="WD_REPEATS_REGION"/>
    <property type="match status" value="2"/>
</dbReference>
<organism evidence="6 7">
    <name type="scientific">Wallemia hederae</name>
    <dbReference type="NCBI Taxonomy" id="1540922"/>
    <lineage>
        <taxon>Eukaryota</taxon>
        <taxon>Fungi</taxon>
        <taxon>Dikarya</taxon>
        <taxon>Basidiomycota</taxon>
        <taxon>Wallemiomycotina</taxon>
        <taxon>Wallemiomycetes</taxon>
        <taxon>Wallemiales</taxon>
        <taxon>Wallemiaceae</taxon>
        <taxon>Wallemia</taxon>
    </lineage>
</organism>
<dbReference type="PROSITE" id="PS50082">
    <property type="entry name" value="WD_REPEATS_2"/>
    <property type="match status" value="2"/>
</dbReference>
<evidence type="ECO:0000256" key="3">
    <source>
        <dbReference type="ARBA" id="ARBA00038344"/>
    </source>
</evidence>
<keyword evidence="4" id="KW-0853">WD repeat</keyword>
<name>A0A4T0FLS7_9BASI</name>
<dbReference type="PANTHER" id="PTHR22852:SF0">
    <property type="entry name" value="DENTICLELESS PROTEIN HOMOLOG"/>
    <property type="match status" value="1"/>
</dbReference>
<feature type="compositionally biased region" description="Polar residues" evidence="5">
    <location>
        <begin position="1"/>
        <end position="17"/>
    </location>
</feature>
<dbReference type="PANTHER" id="PTHR22852">
    <property type="entry name" value="LETHAL 2 DENTICLELESS PROTEIN RETINOIC ACID-REGULATED NUCLEAR MATRIX-ASSOCIATED PROTEIN"/>
    <property type="match status" value="1"/>
</dbReference>
<feature type="compositionally biased region" description="Polar residues" evidence="5">
    <location>
        <begin position="91"/>
        <end position="102"/>
    </location>
</feature>
<reference evidence="6 7" key="1">
    <citation type="submission" date="2019-03" db="EMBL/GenBank/DDBJ databases">
        <title>Sequencing 23 genomes of Wallemia ichthyophaga.</title>
        <authorList>
            <person name="Gostincar C."/>
        </authorList>
    </citation>
    <scope>NUCLEOTIDE SEQUENCE [LARGE SCALE GENOMIC DNA]</scope>
    <source>
        <strain evidence="6 7">EXF-5753</strain>
    </source>
</reference>
<dbReference type="GO" id="GO:0043161">
    <property type="term" value="P:proteasome-mediated ubiquitin-dependent protein catabolic process"/>
    <property type="evidence" value="ECO:0007669"/>
    <property type="project" value="TreeGrafter"/>
</dbReference>
<feature type="repeat" description="WD" evidence="4">
    <location>
        <begin position="530"/>
        <end position="563"/>
    </location>
</feature>